<dbReference type="EC" id="3.5.4.26" evidence="12"/>
<dbReference type="InterPro" id="IPR050765">
    <property type="entry name" value="Riboflavin_Biosynth_HTPR"/>
</dbReference>
<feature type="binding site" evidence="14">
    <location>
        <position position="172"/>
    </location>
    <ligand>
        <name>NADP(+)</name>
        <dbReference type="ChEBI" id="CHEBI:58349"/>
    </ligand>
</feature>
<name>A0A6N1AP97_9PROT</name>
<comment type="catalytic activity">
    <reaction evidence="12">
        <text>2,5-diamino-6-hydroxy-4-(5-phosphoribosylamino)-pyrimidine + H2O + H(+) = 5-amino-6-(5-phospho-D-ribosylamino)uracil + NH4(+)</text>
        <dbReference type="Rhea" id="RHEA:21868"/>
        <dbReference type="ChEBI" id="CHEBI:15377"/>
        <dbReference type="ChEBI" id="CHEBI:15378"/>
        <dbReference type="ChEBI" id="CHEBI:28938"/>
        <dbReference type="ChEBI" id="CHEBI:58453"/>
        <dbReference type="ChEBI" id="CHEBI:58614"/>
        <dbReference type="EC" id="3.5.4.26"/>
    </reaction>
</comment>
<evidence type="ECO:0000256" key="11">
    <source>
        <dbReference type="ARBA" id="ARBA00023268"/>
    </source>
</evidence>
<keyword evidence="7 12" id="KW-0479">Metal-binding</keyword>
<sequence>MRAALSLAARGLGRTWPNPAVGCVLVRGGAVIGRGWTQPGGRPHAETEALARARSLSGGIEGGGAEGATAYVTLEPCNHYGKTPPCALALVEAKVARVVVACQDPDPRVAGGGLTRLRDAGIEVTTGVCEAEALALNEGFFNRITLGRPLVTLKVASTLDGRIATATGESQWITGPTARAWGHRLRASHDAILVGIGTALADDPELTCRLPGLEDRSPVRVVVDSSLRLPPTAKLATGAGRIPSWIVTGPSADPARTQALTALGVEVIPVATDADGRIDPAAAMTALAARGITRVLVEGGASIAGALLGAGLVDRLEWFRAASLIGGDGLPAVAGFGVEALAAMARFERAAVRGAGADLAESYRRIPAKASV</sequence>
<evidence type="ECO:0000256" key="15">
    <source>
        <dbReference type="PIRSR" id="PIRSR006769-3"/>
    </source>
</evidence>
<feature type="binding site" evidence="14">
    <location>
        <position position="225"/>
    </location>
    <ligand>
        <name>NADP(+)</name>
        <dbReference type="ChEBI" id="CHEBI:58349"/>
    </ligand>
</feature>
<evidence type="ECO:0000313" key="17">
    <source>
        <dbReference type="EMBL" id="QKS53243.1"/>
    </source>
</evidence>
<feature type="binding site" evidence="14">
    <location>
        <position position="156"/>
    </location>
    <ligand>
        <name>NADP(+)</name>
        <dbReference type="ChEBI" id="CHEBI:58349"/>
    </ligand>
</feature>
<feature type="domain" description="CMP/dCMP-type deaminase" evidence="16">
    <location>
        <begin position="1"/>
        <end position="125"/>
    </location>
</feature>
<feature type="binding site" evidence="14">
    <location>
        <position position="209"/>
    </location>
    <ligand>
        <name>substrate</name>
    </ligand>
</feature>
<feature type="binding site" evidence="15">
    <location>
        <position position="77"/>
    </location>
    <ligand>
        <name>Zn(2+)</name>
        <dbReference type="ChEBI" id="CHEBI:29105"/>
        <note>catalytic</note>
    </ligand>
</feature>
<evidence type="ECO:0000256" key="5">
    <source>
        <dbReference type="ARBA" id="ARBA00007417"/>
    </source>
</evidence>
<comment type="similarity">
    <text evidence="5 12">In the C-terminal section; belongs to the HTP reductase family.</text>
</comment>
<dbReference type="PANTHER" id="PTHR38011:SF7">
    <property type="entry name" value="2,5-DIAMINO-6-RIBOSYLAMINO-4(3H)-PYRIMIDINONE 5'-PHOSPHATE REDUCTASE"/>
    <property type="match status" value="1"/>
</dbReference>
<evidence type="ECO:0000256" key="7">
    <source>
        <dbReference type="ARBA" id="ARBA00022723"/>
    </source>
</evidence>
<dbReference type="SUPFAM" id="SSF53927">
    <property type="entry name" value="Cytidine deaminase-like"/>
    <property type="match status" value="1"/>
</dbReference>
<dbReference type="Gene3D" id="3.40.430.10">
    <property type="entry name" value="Dihydrofolate Reductase, subunit A"/>
    <property type="match status" value="1"/>
</dbReference>
<feature type="binding site" evidence="14">
    <location>
        <position position="170"/>
    </location>
    <ligand>
        <name>substrate</name>
    </ligand>
</feature>
<dbReference type="GO" id="GO:0008270">
    <property type="term" value="F:zinc ion binding"/>
    <property type="evidence" value="ECO:0007669"/>
    <property type="project" value="InterPro"/>
</dbReference>
<dbReference type="InterPro" id="IPR004794">
    <property type="entry name" value="Eubact_RibD"/>
</dbReference>
<feature type="binding site" evidence="14">
    <location>
        <position position="198"/>
    </location>
    <ligand>
        <name>NADP(+)</name>
        <dbReference type="ChEBI" id="CHEBI:58349"/>
    </ligand>
</feature>
<evidence type="ECO:0000256" key="12">
    <source>
        <dbReference type="PIRNR" id="PIRNR006769"/>
    </source>
</evidence>
<organism evidence="17 18">
    <name type="scientific">Azospirillum oryzae</name>
    <dbReference type="NCBI Taxonomy" id="286727"/>
    <lineage>
        <taxon>Bacteria</taxon>
        <taxon>Pseudomonadati</taxon>
        <taxon>Pseudomonadota</taxon>
        <taxon>Alphaproteobacteria</taxon>
        <taxon>Rhodospirillales</taxon>
        <taxon>Azospirillaceae</taxon>
        <taxon>Azospirillum</taxon>
    </lineage>
</organism>
<comment type="catalytic activity">
    <reaction evidence="12">
        <text>5-amino-6-(5-phospho-D-ribitylamino)uracil + NADP(+) = 5-amino-6-(5-phospho-D-ribosylamino)uracil + NADPH + H(+)</text>
        <dbReference type="Rhea" id="RHEA:17845"/>
        <dbReference type="ChEBI" id="CHEBI:15378"/>
        <dbReference type="ChEBI" id="CHEBI:57783"/>
        <dbReference type="ChEBI" id="CHEBI:58349"/>
        <dbReference type="ChEBI" id="CHEBI:58421"/>
        <dbReference type="ChEBI" id="CHEBI:58453"/>
        <dbReference type="EC" id="1.1.1.193"/>
    </reaction>
</comment>
<dbReference type="InterPro" id="IPR016193">
    <property type="entry name" value="Cytidine_deaminase-like"/>
</dbReference>
<dbReference type="KEGG" id="aoz:HUE56_19120"/>
<feature type="binding site" evidence="15">
    <location>
        <position position="86"/>
    </location>
    <ligand>
        <name>Zn(2+)</name>
        <dbReference type="ChEBI" id="CHEBI:29105"/>
        <note>catalytic</note>
    </ligand>
</feature>
<evidence type="ECO:0000259" key="16">
    <source>
        <dbReference type="PROSITE" id="PS51747"/>
    </source>
</evidence>
<evidence type="ECO:0000256" key="2">
    <source>
        <dbReference type="ARBA" id="ARBA00004882"/>
    </source>
</evidence>
<feature type="binding site" evidence="14">
    <location>
        <begin position="300"/>
        <end position="306"/>
    </location>
    <ligand>
        <name>NADP(+)</name>
        <dbReference type="ChEBI" id="CHEBI:58349"/>
    </ligand>
</feature>
<dbReference type="OrthoDB" id="9800865at2"/>
<comment type="function">
    <text evidence="1 12">Converts 2,5-diamino-6-(ribosylamino)-4(3h)-pyrimidinone 5'-phosphate into 5-amino-6-(ribosylamino)-2,4(1h,3h)-pyrimidinedione 5'-phosphate.</text>
</comment>
<dbReference type="InterPro" id="IPR002125">
    <property type="entry name" value="CMP_dCMP_dom"/>
</dbReference>
<keyword evidence="9 12" id="KW-0521">NADP</keyword>
<keyword evidence="12 17" id="KW-0378">Hydrolase</keyword>
<comment type="similarity">
    <text evidence="4 12">In the N-terminal section; belongs to the cytidine and deoxycytidylate deaminase family.</text>
</comment>
<evidence type="ECO:0000256" key="1">
    <source>
        <dbReference type="ARBA" id="ARBA00002151"/>
    </source>
</evidence>
<accession>A0A6N1AP97</accession>
<keyword evidence="18" id="KW-1185">Reference proteome</keyword>
<comment type="cofactor">
    <cofactor evidence="12 15">
        <name>Zn(2+)</name>
        <dbReference type="ChEBI" id="CHEBI:29105"/>
    </cofactor>
    <text evidence="12 15">Binds 1 zinc ion.</text>
</comment>
<feature type="binding site" evidence="15">
    <location>
        <position position="44"/>
    </location>
    <ligand>
        <name>Zn(2+)</name>
        <dbReference type="ChEBI" id="CHEBI:29105"/>
        <note>catalytic</note>
    </ligand>
</feature>
<dbReference type="InterPro" id="IPR016192">
    <property type="entry name" value="APOBEC/CMP_deaminase_Zn-bd"/>
</dbReference>
<dbReference type="EC" id="1.1.1.193" evidence="12"/>
<dbReference type="GO" id="GO:0008835">
    <property type="term" value="F:diaminohydroxyphosphoribosylaminopyrimidine deaminase activity"/>
    <property type="evidence" value="ECO:0007669"/>
    <property type="project" value="UniProtKB-EC"/>
</dbReference>
<dbReference type="AlphaFoldDB" id="A0A6N1AP97"/>
<keyword evidence="8 12" id="KW-0862">Zinc</keyword>
<evidence type="ECO:0000256" key="10">
    <source>
        <dbReference type="ARBA" id="ARBA00023002"/>
    </source>
</evidence>
<evidence type="ECO:0000256" key="9">
    <source>
        <dbReference type="ARBA" id="ARBA00022857"/>
    </source>
</evidence>
<proteinExistence type="inferred from homology"/>
<dbReference type="GO" id="GO:0009231">
    <property type="term" value="P:riboflavin biosynthetic process"/>
    <property type="evidence" value="ECO:0007669"/>
    <property type="project" value="UniProtKB-UniPathway"/>
</dbReference>
<dbReference type="PIRSF" id="PIRSF006769">
    <property type="entry name" value="RibD"/>
    <property type="match status" value="1"/>
</dbReference>
<evidence type="ECO:0000256" key="3">
    <source>
        <dbReference type="ARBA" id="ARBA00004910"/>
    </source>
</evidence>
<keyword evidence="11" id="KW-0511">Multifunctional enzyme</keyword>
<dbReference type="PROSITE" id="PS51747">
    <property type="entry name" value="CYT_DCMP_DEAMINASES_2"/>
    <property type="match status" value="1"/>
</dbReference>
<keyword evidence="6 12" id="KW-0686">Riboflavin biosynthesis</keyword>
<dbReference type="PANTHER" id="PTHR38011">
    <property type="entry name" value="DIHYDROFOLATE REDUCTASE FAMILY PROTEIN (AFU_ORTHOLOGUE AFUA_8G06820)"/>
    <property type="match status" value="1"/>
</dbReference>
<dbReference type="UniPathway" id="UPA00275">
    <property type="reaction ID" value="UER00401"/>
</dbReference>
<dbReference type="PROSITE" id="PS00903">
    <property type="entry name" value="CYT_DCMP_DEAMINASES_1"/>
    <property type="match status" value="1"/>
</dbReference>
<evidence type="ECO:0000256" key="14">
    <source>
        <dbReference type="PIRSR" id="PIRSR006769-2"/>
    </source>
</evidence>
<feature type="binding site" evidence="14">
    <location>
        <position position="206"/>
    </location>
    <ligand>
        <name>substrate</name>
    </ligand>
</feature>
<dbReference type="Pfam" id="PF00383">
    <property type="entry name" value="dCMP_cyt_deam_1"/>
    <property type="match status" value="1"/>
</dbReference>
<comment type="pathway">
    <text evidence="3 12">Cofactor biosynthesis; riboflavin biosynthesis; 5-amino-6-(D-ribitylamino)uracil from GTP: step 3/4.</text>
</comment>
<dbReference type="NCBIfam" id="TIGR00227">
    <property type="entry name" value="ribD_Cterm"/>
    <property type="match status" value="1"/>
</dbReference>
<dbReference type="GO" id="GO:0008703">
    <property type="term" value="F:5-amino-6-(5-phosphoribosylamino)uracil reductase activity"/>
    <property type="evidence" value="ECO:0007669"/>
    <property type="project" value="UniProtKB-EC"/>
</dbReference>
<dbReference type="Proteomes" id="UP000509702">
    <property type="component" value="Chromosome"/>
</dbReference>
<dbReference type="InterPro" id="IPR002734">
    <property type="entry name" value="RibDG_C"/>
</dbReference>
<dbReference type="GO" id="GO:0050661">
    <property type="term" value="F:NADP binding"/>
    <property type="evidence" value="ECO:0007669"/>
    <property type="project" value="InterPro"/>
</dbReference>
<comment type="pathway">
    <text evidence="2 12">Cofactor biosynthesis; riboflavin biosynthesis; 5-amino-6-(D-ribitylamino)uracil from GTP: step 2/4.</text>
</comment>
<evidence type="ECO:0000256" key="4">
    <source>
        <dbReference type="ARBA" id="ARBA00005259"/>
    </source>
</evidence>
<evidence type="ECO:0000256" key="13">
    <source>
        <dbReference type="PIRSR" id="PIRSR006769-1"/>
    </source>
</evidence>
<gene>
    <name evidence="17" type="primary">ribD</name>
    <name evidence="17" type="ORF">HUE56_19120</name>
</gene>
<dbReference type="CDD" id="cd01284">
    <property type="entry name" value="Riboflavin_deaminase-reductase"/>
    <property type="match status" value="1"/>
</dbReference>
<evidence type="ECO:0000256" key="6">
    <source>
        <dbReference type="ARBA" id="ARBA00022619"/>
    </source>
</evidence>
<dbReference type="InterPro" id="IPR024072">
    <property type="entry name" value="DHFR-like_dom_sf"/>
</dbReference>
<evidence type="ECO:0000256" key="8">
    <source>
        <dbReference type="ARBA" id="ARBA00022833"/>
    </source>
</evidence>
<feature type="active site" description="Proton donor" evidence="13">
    <location>
        <position position="46"/>
    </location>
</feature>
<dbReference type="InterPro" id="IPR011549">
    <property type="entry name" value="RibD_C"/>
</dbReference>
<dbReference type="Gene3D" id="3.40.140.10">
    <property type="entry name" value="Cytidine Deaminase, domain 2"/>
    <property type="match status" value="1"/>
</dbReference>
<dbReference type="Pfam" id="PF01872">
    <property type="entry name" value="RibD_C"/>
    <property type="match status" value="1"/>
</dbReference>
<protein>
    <recommendedName>
        <fullName evidence="12">Riboflavin biosynthesis protein RibD</fullName>
    </recommendedName>
    <domain>
        <recommendedName>
            <fullName evidence="12">Diaminohydroxyphosphoribosylaminopyrimidine deaminase</fullName>
            <shortName evidence="12">DRAP deaminase</shortName>
            <ecNumber evidence="12">3.5.4.26</ecNumber>
        </recommendedName>
        <alternativeName>
            <fullName evidence="12">Riboflavin-specific deaminase</fullName>
        </alternativeName>
    </domain>
    <domain>
        <recommendedName>
            <fullName evidence="12">5-amino-6-(5-phosphoribosylamino)uracil reductase</fullName>
            <ecNumber evidence="12">1.1.1.193</ecNumber>
        </recommendedName>
        <alternativeName>
            <fullName evidence="12">HTP reductase</fullName>
        </alternativeName>
    </domain>
</protein>
<feature type="binding site" evidence="14">
    <location>
        <position position="298"/>
    </location>
    <ligand>
        <name>substrate</name>
    </ligand>
</feature>
<dbReference type="EMBL" id="CP054619">
    <property type="protein sequence ID" value="QKS53243.1"/>
    <property type="molecule type" value="Genomic_DNA"/>
</dbReference>
<feature type="binding site" evidence="14">
    <location>
        <position position="202"/>
    </location>
    <ligand>
        <name>NADP(+)</name>
        <dbReference type="ChEBI" id="CHEBI:58349"/>
    </ligand>
</feature>
<keyword evidence="10 12" id="KW-0560">Oxidoreductase</keyword>
<dbReference type="SUPFAM" id="SSF53597">
    <property type="entry name" value="Dihydrofolate reductase-like"/>
    <property type="match status" value="1"/>
</dbReference>
<dbReference type="NCBIfam" id="TIGR00326">
    <property type="entry name" value="eubact_ribD"/>
    <property type="match status" value="1"/>
</dbReference>
<evidence type="ECO:0000313" key="18">
    <source>
        <dbReference type="Proteomes" id="UP000509702"/>
    </source>
</evidence>
<reference evidence="17 18" key="1">
    <citation type="submission" date="2020-06" db="EMBL/GenBank/DDBJ databases">
        <title>Complete genome of Azosprillum oryzae KACC14407.</title>
        <authorList>
            <person name="Kim M."/>
            <person name="Park Y.-J."/>
            <person name="Shin J.-H."/>
        </authorList>
    </citation>
    <scope>NUCLEOTIDE SEQUENCE [LARGE SCALE GENOMIC DNA]</scope>
    <source>
        <strain evidence="17 18">KACC 14407</strain>
    </source>
</reference>
<feature type="binding site" evidence="14">
    <location>
        <position position="186"/>
    </location>
    <ligand>
        <name>substrate</name>
    </ligand>
</feature>